<dbReference type="Pfam" id="PF19652">
    <property type="entry name" value="DUF6155"/>
    <property type="match status" value="1"/>
</dbReference>
<dbReference type="Proteomes" id="UP000244905">
    <property type="component" value="Unassembled WGS sequence"/>
</dbReference>
<evidence type="ECO:0000313" key="2">
    <source>
        <dbReference type="Proteomes" id="UP000244905"/>
    </source>
</evidence>
<protein>
    <submittedName>
        <fullName evidence="1">Uncharacterized protein</fullName>
    </submittedName>
</protein>
<reference evidence="2" key="1">
    <citation type="submission" date="2018-02" db="EMBL/GenBank/DDBJ databases">
        <authorList>
            <person name="Clavel T."/>
            <person name="Strowig T."/>
        </authorList>
    </citation>
    <scope>NUCLEOTIDE SEQUENCE [LARGE SCALE GENOMIC DNA]</scope>
    <source>
        <strain evidence="2">DSM 103720</strain>
    </source>
</reference>
<proteinExistence type="predicted"/>
<dbReference type="EMBL" id="PUEC01000006">
    <property type="protein sequence ID" value="PWB03280.1"/>
    <property type="molecule type" value="Genomic_DNA"/>
</dbReference>
<dbReference type="InterPro" id="IPR046153">
    <property type="entry name" value="DUF6155"/>
</dbReference>
<accession>A0A2V1IR98</accession>
<dbReference type="AlphaFoldDB" id="A0A2V1IR98"/>
<gene>
    <name evidence="1" type="ORF">C5O23_03805</name>
</gene>
<evidence type="ECO:0000313" key="1">
    <source>
        <dbReference type="EMBL" id="PWB03280.1"/>
    </source>
</evidence>
<organism evidence="1 2">
    <name type="scientific">Duncaniella muris</name>
    <dbReference type="NCBI Taxonomy" id="2094150"/>
    <lineage>
        <taxon>Bacteria</taxon>
        <taxon>Pseudomonadati</taxon>
        <taxon>Bacteroidota</taxon>
        <taxon>Bacteroidia</taxon>
        <taxon>Bacteroidales</taxon>
        <taxon>Muribaculaceae</taxon>
        <taxon>Duncaniella</taxon>
    </lineage>
</organism>
<name>A0A2V1IR98_9BACT</name>
<dbReference type="RefSeq" id="WP_107031639.1">
    <property type="nucleotide sequence ID" value="NZ_CAOVVU010000013.1"/>
</dbReference>
<keyword evidence="2" id="KW-1185">Reference proteome</keyword>
<sequence>MSKTTLRKLLNDFSDVQLRSLIMDVYSHSKDAREYLDFLADPDVMKKTEEYRAILRKEATRYAKRAFRPRISRLRSTLKRFRSLEPGDDAVAELMVDTLLALIGNGAQTWLLDALYTNIDKFMAEVMDFLQERDMVQDYVPRILKMRRYISDYRHTVNPLRKIVDSNLSKAGADLSQYDLDA</sequence>
<dbReference type="GeneID" id="82525477"/>
<comment type="caution">
    <text evidence="1">The sequence shown here is derived from an EMBL/GenBank/DDBJ whole genome shotgun (WGS) entry which is preliminary data.</text>
</comment>